<dbReference type="EMBL" id="CAJVCE010000008">
    <property type="protein sequence ID" value="CAG7644041.1"/>
    <property type="molecule type" value="Genomic_DNA"/>
</dbReference>
<dbReference type="InterPro" id="IPR050297">
    <property type="entry name" value="LipidA_mod_glycosyltrf_83"/>
</dbReference>
<feature type="transmembrane region" description="Helical" evidence="8">
    <location>
        <begin position="244"/>
        <end position="263"/>
    </location>
</feature>
<feature type="transmembrane region" description="Helical" evidence="8">
    <location>
        <begin position="359"/>
        <end position="377"/>
    </location>
</feature>
<feature type="transmembrane region" description="Helical" evidence="8">
    <location>
        <begin position="143"/>
        <end position="162"/>
    </location>
</feature>
<comment type="subcellular location">
    <subcellularLocation>
        <location evidence="1">Cell membrane</location>
        <topology evidence="1">Multi-pass membrane protein</topology>
    </subcellularLocation>
</comment>
<keyword evidence="2" id="KW-1003">Cell membrane</keyword>
<evidence type="ECO:0000256" key="8">
    <source>
        <dbReference type="SAM" id="Phobius"/>
    </source>
</evidence>
<keyword evidence="7 8" id="KW-0472">Membrane</keyword>
<dbReference type="Pfam" id="PF13231">
    <property type="entry name" value="PMT_2"/>
    <property type="match status" value="1"/>
</dbReference>
<evidence type="ECO:0000256" key="2">
    <source>
        <dbReference type="ARBA" id="ARBA00022475"/>
    </source>
</evidence>
<feature type="transmembrane region" description="Helical" evidence="8">
    <location>
        <begin position="199"/>
        <end position="228"/>
    </location>
</feature>
<name>A0ABN7TNU5_9BACL</name>
<evidence type="ECO:0000256" key="5">
    <source>
        <dbReference type="ARBA" id="ARBA00022692"/>
    </source>
</evidence>
<keyword evidence="6 8" id="KW-1133">Transmembrane helix</keyword>
<keyword evidence="4" id="KW-0808">Transferase</keyword>
<dbReference type="PANTHER" id="PTHR33908:SF11">
    <property type="entry name" value="MEMBRANE PROTEIN"/>
    <property type="match status" value="1"/>
</dbReference>
<organism evidence="10 11">
    <name type="scientific">Paenibacillus allorhizosphaerae</name>
    <dbReference type="NCBI Taxonomy" id="2849866"/>
    <lineage>
        <taxon>Bacteria</taxon>
        <taxon>Bacillati</taxon>
        <taxon>Bacillota</taxon>
        <taxon>Bacilli</taxon>
        <taxon>Bacillales</taxon>
        <taxon>Paenibacillaceae</taxon>
        <taxon>Paenibacillus</taxon>
    </lineage>
</organism>
<dbReference type="Proteomes" id="UP000730618">
    <property type="component" value="Unassembled WGS sequence"/>
</dbReference>
<evidence type="ECO:0000256" key="6">
    <source>
        <dbReference type="ARBA" id="ARBA00022989"/>
    </source>
</evidence>
<evidence type="ECO:0000313" key="11">
    <source>
        <dbReference type="Proteomes" id="UP000730618"/>
    </source>
</evidence>
<keyword evidence="11" id="KW-1185">Reference proteome</keyword>
<keyword evidence="5 8" id="KW-0812">Transmembrane</keyword>
<dbReference type="InterPro" id="IPR038731">
    <property type="entry name" value="RgtA/B/C-like"/>
</dbReference>
<sequence length="462" mass="53798">MRGAYVVEERLQRFKSKLYQWFHKYKDPVYRQFLKYKERDMIYIIPFVLLSLKVRLQYFYFLLSSEQGFPQSDDTRWYIHYAQSLIANHTIGRDMNDILYIGYNFLLALLLAICKDPVYIIFIQAVTAALCVILVYKIAQMLFNRTTAVIASFIYCYHAWAITLWSSYILSDSFFISLQLLCVYFLLKWMETKKNSYKILFFVMAFYLFIFRPAGIITVLFMMMYLFINAQKETWLAFLRKYKYISSGLLAAVIVTFAVLFMGGKLDPLLASMQFNAKKVLYNIYANGWIFDSPSPHDHHFKPNYKINIMNSLIMSFLVNNWDHIMVIYGKRAAAFIGRWVWSTDLTSLRGMVKFVEQAFPTILFFIGSIAAVWNGLFRKSSIVWLIIVNVYIFCIIFFIDGMYRYKAPAIPFIAVAIAYGGDRVIRGAIFIVKYAWMRLGAKGPASAGQSLSAELNKVQSG</sequence>
<evidence type="ECO:0000313" key="10">
    <source>
        <dbReference type="EMBL" id="CAG7644041.1"/>
    </source>
</evidence>
<comment type="caution">
    <text evidence="10">The sequence shown here is derived from an EMBL/GenBank/DDBJ whole genome shotgun (WGS) entry which is preliminary data.</text>
</comment>
<evidence type="ECO:0000256" key="4">
    <source>
        <dbReference type="ARBA" id="ARBA00022679"/>
    </source>
</evidence>
<feature type="transmembrane region" description="Helical" evidence="8">
    <location>
        <begin position="118"/>
        <end position="136"/>
    </location>
</feature>
<evidence type="ECO:0000256" key="3">
    <source>
        <dbReference type="ARBA" id="ARBA00022676"/>
    </source>
</evidence>
<feature type="transmembrane region" description="Helical" evidence="8">
    <location>
        <begin position="383"/>
        <end position="400"/>
    </location>
</feature>
<keyword evidence="3" id="KW-0328">Glycosyltransferase</keyword>
<dbReference type="PANTHER" id="PTHR33908">
    <property type="entry name" value="MANNOSYLTRANSFERASE YKCB-RELATED"/>
    <property type="match status" value="1"/>
</dbReference>
<evidence type="ECO:0000256" key="7">
    <source>
        <dbReference type="ARBA" id="ARBA00023136"/>
    </source>
</evidence>
<feature type="domain" description="Glycosyltransferase RgtA/B/C/D-like" evidence="9">
    <location>
        <begin position="103"/>
        <end position="255"/>
    </location>
</feature>
<gene>
    <name evidence="10" type="ORF">PAECIP111802_03140</name>
</gene>
<evidence type="ECO:0000256" key="1">
    <source>
        <dbReference type="ARBA" id="ARBA00004651"/>
    </source>
</evidence>
<proteinExistence type="predicted"/>
<accession>A0ABN7TNU5</accession>
<feature type="transmembrane region" description="Helical" evidence="8">
    <location>
        <begin position="41"/>
        <end position="63"/>
    </location>
</feature>
<protein>
    <recommendedName>
        <fullName evidence="9">Glycosyltransferase RgtA/B/C/D-like domain-containing protein</fullName>
    </recommendedName>
</protein>
<evidence type="ECO:0000259" key="9">
    <source>
        <dbReference type="Pfam" id="PF13231"/>
    </source>
</evidence>
<reference evidence="10 11" key="1">
    <citation type="submission" date="2021-06" db="EMBL/GenBank/DDBJ databases">
        <authorList>
            <person name="Criscuolo A."/>
        </authorList>
    </citation>
    <scope>NUCLEOTIDE SEQUENCE [LARGE SCALE GENOMIC DNA]</scope>
    <source>
        <strain evidence="11">CIP 111802</strain>
    </source>
</reference>